<dbReference type="PROSITE" id="PS51704">
    <property type="entry name" value="GP_PDE"/>
    <property type="match status" value="1"/>
</dbReference>
<sequence length="255" mass="27492">MTPALPDSFRRIPIAHRGLHDRAAGRIENSPAAFRAAVEGGWGIELDVQLSADGEAMVFHDYDLERLTGREGMVREHPADVLTALVLTGGEDRIPTLPQVLDLVRGRVPLLVEVKDQDGGLGPDVGSLEQAVARAVEGYDGDLALMSFNPHSVAALAELCPDVPRGLTTEAFRPGDWPVPETRLSELSAIADYDRVGASFISHGHRDLSSPRVAGLKAQGAAILCWTIRSTDEETAARRIADNVTFEGYLPERAT</sequence>
<dbReference type="RefSeq" id="WP_109759760.1">
    <property type="nucleotide sequence ID" value="NZ_CP034588.1"/>
</dbReference>
<dbReference type="GO" id="GO:0008081">
    <property type="term" value="F:phosphoric diester hydrolase activity"/>
    <property type="evidence" value="ECO:0007669"/>
    <property type="project" value="InterPro"/>
</dbReference>
<reference evidence="2 3" key="1">
    <citation type="submission" date="2018-05" db="EMBL/GenBank/DDBJ databases">
        <title>Genomic Encyclopedia of Type Strains, Phase IV (KMG-IV): sequencing the most valuable type-strain genomes for metagenomic binning, comparative biology and taxonomic classification.</title>
        <authorList>
            <person name="Goeker M."/>
        </authorList>
    </citation>
    <scope>NUCLEOTIDE SEQUENCE [LARGE SCALE GENOMIC DNA]</scope>
    <source>
        <strain evidence="2 3">DSM 103371</strain>
    </source>
</reference>
<evidence type="ECO:0000259" key="1">
    <source>
        <dbReference type="PROSITE" id="PS51704"/>
    </source>
</evidence>
<dbReference type="EMBL" id="QGGV01000006">
    <property type="protein sequence ID" value="PWK55673.1"/>
    <property type="molecule type" value="Genomic_DNA"/>
</dbReference>
<keyword evidence="3" id="KW-1185">Reference proteome</keyword>
<dbReference type="InterPro" id="IPR017946">
    <property type="entry name" value="PLC-like_Pdiesterase_TIM-brl"/>
</dbReference>
<dbReference type="OrthoDB" id="384721at2"/>
<feature type="domain" description="GP-PDE" evidence="1">
    <location>
        <begin position="11"/>
        <end position="255"/>
    </location>
</feature>
<dbReference type="GO" id="GO:0006629">
    <property type="term" value="P:lipid metabolic process"/>
    <property type="evidence" value="ECO:0007669"/>
    <property type="project" value="InterPro"/>
</dbReference>
<dbReference type="KEGG" id="salo:EF888_16585"/>
<organism evidence="2 3">
    <name type="scientific">Silicimonas algicola</name>
    <dbReference type="NCBI Taxonomy" id="1826607"/>
    <lineage>
        <taxon>Bacteria</taxon>
        <taxon>Pseudomonadati</taxon>
        <taxon>Pseudomonadota</taxon>
        <taxon>Alphaproteobacteria</taxon>
        <taxon>Rhodobacterales</taxon>
        <taxon>Paracoccaceae</taxon>
    </lineage>
</organism>
<proteinExistence type="predicted"/>
<dbReference type="Pfam" id="PF03009">
    <property type="entry name" value="GDPD"/>
    <property type="match status" value="1"/>
</dbReference>
<name>A0A316G4Q4_9RHOB</name>
<comment type="caution">
    <text evidence="2">The sequence shown here is derived from an EMBL/GenBank/DDBJ whole genome shotgun (WGS) entry which is preliminary data.</text>
</comment>
<dbReference type="Proteomes" id="UP000245390">
    <property type="component" value="Unassembled WGS sequence"/>
</dbReference>
<dbReference type="AlphaFoldDB" id="A0A316G4Q4"/>
<accession>A0A316G4Q4</accession>
<dbReference type="PANTHER" id="PTHR46211:SF1">
    <property type="entry name" value="GLYCEROPHOSPHODIESTER PHOSPHODIESTERASE, CYTOPLASMIC"/>
    <property type="match status" value="1"/>
</dbReference>
<protein>
    <submittedName>
        <fullName evidence="2">Glycerophosphoryl diester phosphodiesterase</fullName>
    </submittedName>
</protein>
<dbReference type="SUPFAM" id="SSF51695">
    <property type="entry name" value="PLC-like phosphodiesterases"/>
    <property type="match status" value="1"/>
</dbReference>
<dbReference type="Gene3D" id="3.20.20.190">
    <property type="entry name" value="Phosphatidylinositol (PI) phosphodiesterase"/>
    <property type="match status" value="1"/>
</dbReference>
<evidence type="ECO:0000313" key="3">
    <source>
        <dbReference type="Proteomes" id="UP000245390"/>
    </source>
</evidence>
<gene>
    <name evidence="2" type="ORF">C8D95_10668</name>
</gene>
<evidence type="ECO:0000313" key="2">
    <source>
        <dbReference type="EMBL" id="PWK55673.1"/>
    </source>
</evidence>
<dbReference type="PANTHER" id="PTHR46211">
    <property type="entry name" value="GLYCEROPHOSPHORYL DIESTER PHOSPHODIESTERASE"/>
    <property type="match status" value="1"/>
</dbReference>
<dbReference type="InterPro" id="IPR030395">
    <property type="entry name" value="GP_PDE_dom"/>
</dbReference>